<dbReference type="SUPFAM" id="SSF53335">
    <property type="entry name" value="S-adenosyl-L-methionine-dependent methyltransferases"/>
    <property type="match status" value="1"/>
</dbReference>
<proteinExistence type="predicted"/>
<reference evidence="2" key="1">
    <citation type="submission" date="2019-08" db="EMBL/GenBank/DDBJ databases">
        <title>The improved chromosome-level genome for the pearl oyster Pinctada fucata martensii using PacBio sequencing and Hi-C.</title>
        <authorList>
            <person name="Zheng Z."/>
        </authorList>
    </citation>
    <scope>NUCLEOTIDE SEQUENCE</scope>
    <source>
        <strain evidence="2">ZZ-2019</strain>
        <tissue evidence="2">Adductor muscle</tissue>
    </source>
</reference>
<accession>A0AA88XE13</accession>
<dbReference type="InterPro" id="IPR053173">
    <property type="entry name" value="SAM-binding_MTase"/>
</dbReference>
<dbReference type="Gene3D" id="3.40.50.150">
    <property type="entry name" value="Vaccinia Virus protein VP39"/>
    <property type="match status" value="1"/>
</dbReference>
<feature type="domain" description="Methyltransferase" evidence="1">
    <location>
        <begin position="1"/>
        <end position="105"/>
    </location>
</feature>
<dbReference type="PANTHER" id="PTHR45128">
    <property type="entry name" value="METHYLTRANSFERASE TYPE 11"/>
    <property type="match status" value="1"/>
</dbReference>
<gene>
    <name evidence="2" type="ORF">FSP39_023424</name>
</gene>
<dbReference type="InterPro" id="IPR025714">
    <property type="entry name" value="Methyltranfer_dom"/>
</dbReference>
<dbReference type="PANTHER" id="PTHR45128:SF1">
    <property type="entry name" value="S-ADENOSYLMETHIONINE-DEPENDENT METHYLTRANSFERASE RV2258C"/>
    <property type="match status" value="1"/>
</dbReference>
<dbReference type="EMBL" id="VSWD01000014">
    <property type="protein sequence ID" value="KAK3083465.1"/>
    <property type="molecule type" value="Genomic_DNA"/>
</dbReference>
<protein>
    <recommendedName>
        <fullName evidence="1">Methyltransferase domain-containing protein</fullName>
    </recommendedName>
</protein>
<dbReference type="CDD" id="cd02440">
    <property type="entry name" value="AdoMet_MTases"/>
    <property type="match status" value="1"/>
</dbReference>
<dbReference type="InterPro" id="IPR029063">
    <property type="entry name" value="SAM-dependent_MTases_sf"/>
</dbReference>
<dbReference type="Proteomes" id="UP001186944">
    <property type="component" value="Unassembled WGS sequence"/>
</dbReference>
<comment type="caution">
    <text evidence="2">The sequence shown here is derived from an EMBL/GenBank/DDBJ whole genome shotgun (WGS) entry which is preliminary data.</text>
</comment>
<organism evidence="2 3">
    <name type="scientific">Pinctada imbricata</name>
    <name type="common">Atlantic pearl-oyster</name>
    <name type="synonym">Pinctada martensii</name>
    <dbReference type="NCBI Taxonomy" id="66713"/>
    <lineage>
        <taxon>Eukaryota</taxon>
        <taxon>Metazoa</taxon>
        <taxon>Spiralia</taxon>
        <taxon>Lophotrochozoa</taxon>
        <taxon>Mollusca</taxon>
        <taxon>Bivalvia</taxon>
        <taxon>Autobranchia</taxon>
        <taxon>Pteriomorphia</taxon>
        <taxon>Pterioida</taxon>
        <taxon>Pterioidea</taxon>
        <taxon>Pteriidae</taxon>
        <taxon>Pinctada</taxon>
    </lineage>
</organism>
<sequence length="180" mass="20011">TILDFGCGTGIVSAMLAEKYPSATVYGIDVCQKAIRCCEESFDFPNLKFHLSDADLKAEWYEMFDLVILVDVLHDLSDPEHVLTEIKRFLKPDGLLITIDPAIHSDPSLNVGDNYTIQCYMFSLMNCLPSSMANSPHAGLGPGWGYEAKVNFLEKMGFQIIEPKDADKKTPRASVACRKN</sequence>
<name>A0AA88XE13_PINIB</name>
<evidence type="ECO:0000259" key="1">
    <source>
        <dbReference type="Pfam" id="PF13847"/>
    </source>
</evidence>
<keyword evidence="3" id="KW-1185">Reference proteome</keyword>
<dbReference type="Pfam" id="PF13847">
    <property type="entry name" value="Methyltransf_31"/>
    <property type="match status" value="1"/>
</dbReference>
<feature type="non-terminal residue" evidence="2">
    <location>
        <position position="1"/>
    </location>
</feature>
<evidence type="ECO:0000313" key="3">
    <source>
        <dbReference type="Proteomes" id="UP001186944"/>
    </source>
</evidence>
<evidence type="ECO:0000313" key="2">
    <source>
        <dbReference type="EMBL" id="KAK3083465.1"/>
    </source>
</evidence>
<dbReference type="AlphaFoldDB" id="A0AA88XE13"/>